<keyword evidence="10" id="KW-1185">Reference proteome</keyword>
<feature type="transmembrane region" description="Helical" evidence="7">
    <location>
        <begin position="421"/>
        <end position="440"/>
    </location>
</feature>
<dbReference type="InterPro" id="IPR046338">
    <property type="entry name" value="GAIN_dom_sf"/>
</dbReference>
<evidence type="ECO:0000259" key="8">
    <source>
        <dbReference type="PROSITE" id="PS50221"/>
    </source>
</evidence>
<comment type="caution">
    <text evidence="9">The sequence shown here is derived from an EMBL/GenBank/DDBJ whole genome shotgun (WGS) entry which is preliminary data.</text>
</comment>
<dbReference type="EMBL" id="MU825597">
    <property type="protein sequence ID" value="KAJ7388160.1"/>
    <property type="molecule type" value="Genomic_DNA"/>
</dbReference>
<dbReference type="GO" id="GO:0004930">
    <property type="term" value="F:G protein-coupled receptor activity"/>
    <property type="evidence" value="ECO:0007669"/>
    <property type="project" value="InterPro"/>
</dbReference>
<keyword evidence="4 7" id="KW-0472">Membrane</keyword>
<sequence>MLWDWDAIPGQRVDIADRKEEVTSYEVECCSLIACTLRVVNDSESVVVKDLPQYTLFTIKVRGRNSQNAGPWKIIREVKTLDLDECNDGHSCECACFVHNTAGSYECRCKSGLTGDGYWCEAVPTGSSDDDFCKEELFRNITWMRTPKGKTIKRRCPYGFSVTPNLFSPRSPAETIDSDTAVSLANELSQITNPARDELVVSGDLHAAVGMLETLDQKTKNMSMSKEKANTFMKNVVQVANNLLDGKAMEAWQDSSAKSRSENAYKTPDLHGEYSPDDCFRFKRQKYIQCDNFPMSSDLSPAGTNGPGSKIEMPTSELSNRESNGTTNHIAFIYLRNVAQLLTTSSTENDTAVNSGSDESLQPSCVFWKISGVGGSWSTEGCNLNSANSTHTVCHCYHLTSFSILMQYTPESYDHKGTHELALSLITYIGISISLVALILTSNRNFAHINLVLSLILAELLFVVGIDTRRNMRYVIRHAPRMI</sequence>
<evidence type="ECO:0000256" key="7">
    <source>
        <dbReference type="SAM" id="Phobius"/>
    </source>
</evidence>
<feature type="transmembrane region" description="Helical" evidence="7">
    <location>
        <begin position="446"/>
        <end position="466"/>
    </location>
</feature>
<protein>
    <recommendedName>
        <fullName evidence="8">GAIN-B domain-containing protein</fullName>
    </recommendedName>
</protein>
<accession>A0A9W9ZVE3</accession>
<dbReference type="SMART" id="SM00303">
    <property type="entry name" value="GPS"/>
    <property type="match status" value="1"/>
</dbReference>
<dbReference type="Pfam" id="PF01825">
    <property type="entry name" value="GPS"/>
    <property type="match status" value="1"/>
</dbReference>
<dbReference type="InterPro" id="IPR003961">
    <property type="entry name" value="FN3_dom"/>
</dbReference>
<dbReference type="OrthoDB" id="5958263at2759"/>
<evidence type="ECO:0000256" key="6">
    <source>
        <dbReference type="SAM" id="MobiDB-lite"/>
    </source>
</evidence>
<dbReference type="Proteomes" id="UP001163046">
    <property type="component" value="Unassembled WGS sequence"/>
</dbReference>
<evidence type="ECO:0000313" key="9">
    <source>
        <dbReference type="EMBL" id="KAJ7388160.1"/>
    </source>
</evidence>
<keyword evidence="2 7" id="KW-0812">Transmembrane</keyword>
<name>A0A9W9ZVE3_9CNID</name>
<dbReference type="InterPro" id="IPR032471">
    <property type="entry name" value="AGRL2-4_GAIN_subdom_A"/>
</dbReference>
<evidence type="ECO:0000256" key="2">
    <source>
        <dbReference type="ARBA" id="ARBA00022692"/>
    </source>
</evidence>
<dbReference type="Gene3D" id="2.60.220.50">
    <property type="match status" value="1"/>
</dbReference>
<proteinExistence type="predicted"/>
<dbReference type="CDD" id="cd00054">
    <property type="entry name" value="EGF_CA"/>
    <property type="match status" value="1"/>
</dbReference>
<dbReference type="PANTHER" id="PTHR12011">
    <property type="entry name" value="ADHESION G-PROTEIN COUPLED RECEPTOR"/>
    <property type="match status" value="1"/>
</dbReference>
<evidence type="ECO:0000256" key="3">
    <source>
        <dbReference type="ARBA" id="ARBA00022989"/>
    </source>
</evidence>
<dbReference type="InterPro" id="IPR057244">
    <property type="entry name" value="GAIN_B"/>
</dbReference>
<evidence type="ECO:0000256" key="5">
    <source>
        <dbReference type="ARBA" id="ARBA00023157"/>
    </source>
</evidence>
<reference evidence="9" key="1">
    <citation type="submission" date="2023-01" db="EMBL/GenBank/DDBJ databases">
        <title>Genome assembly of the deep-sea coral Lophelia pertusa.</title>
        <authorList>
            <person name="Herrera S."/>
            <person name="Cordes E."/>
        </authorList>
    </citation>
    <scope>NUCLEOTIDE SEQUENCE</scope>
    <source>
        <strain evidence="9">USNM1676648</strain>
        <tissue evidence="9">Polyp</tissue>
    </source>
</reference>
<keyword evidence="3 7" id="KW-1133">Transmembrane helix</keyword>
<dbReference type="Gene3D" id="1.25.40.610">
    <property type="match status" value="1"/>
</dbReference>
<organism evidence="9 10">
    <name type="scientific">Desmophyllum pertusum</name>
    <dbReference type="NCBI Taxonomy" id="174260"/>
    <lineage>
        <taxon>Eukaryota</taxon>
        <taxon>Metazoa</taxon>
        <taxon>Cnidaria</taxon>
        <taxon>Anthozoa</taxon>
        <taxon>Hexacorallia</taxon>
        <taxon>Scleractinia</taxon>
        <taxon>Caryophylliina</taxon>
        <taxon>Caryophylliidae</taxon>
        <taxon>Desmophyllum</taxon>
    </lineage>
</organism>
<dbReference type="AlphaFoldDB" id="A0A9W9ZVE3"/>
<gene>
    <name evidence="9" type="ORF">OS493_039499</name>
</gene>
<dbReference type="InterPro" id="IPR036116">
    <property type="entry name" value="FN3_sf"/>
</dbReference>
<feature type="domain" description="GAIN-B" evidence="8">
    <location>
        <begin position="284"/>
        <end position="412"/>
    </location>
</feature>
<dbReference type="InterPro" id="IPR036445">
    <property type="entry name" value="GPCR_2_extracell_dom_sf"/>
</dbReference>
<keyword evidence="5" id="KW-1015">Disulfide bond</keyword>
<dbReference type="Gene3D" id="1.20.1070.10">
    <property type="entry name" value="Rhodopsin 7-helix transmembrane proteins"/>
    <property type="match status" value="1"/>
</dbReference>
<evidence type="ECO:0000313" key="10">
    <source>
        <dbReference type="Proteomes" id="UP001163046"/>
    </source>
</evidence>
<dbReference type="GO" id="GO:0005886">
    <property type="term" value="C:plasma membrane"/>
    <property type="evidence" value="ECO:0007669"/>
    <property type="project" value="TreeGrafter"/>
</dbReference>
<evidence type="ECO:0000256" key="1">
    <source>
        <dbReference type="ARBA" id="ARBA00004370"/>
    </source>
</evidence>
<dbReference type="PROSITE" id="PS50221">
    <property type="entry name" value="GAIN_B"/>
    <property type="match status" value="1"/>
</dbReference>
<dbReference type="InterPro" id="IPR000203">
    <property type="entry name" value="GPS"/>
</dbReference>
<evidence type="ECO:0000256" key="4">
    <source>
        <dbReference type="ARBA" id="ARBA00023136"/>
    </source>
</evidence>
<dbReference type="Gene3D" id="2.10.25.10">
    <property type="entry name" value="Laminin"/>
    <property type="match status" value="1"/>
</dbReference>
<comment type="subcellular location">
    <subcellularLocation>
        <location evidence="1">Membrane</location>
    </subcellularLocation>
</comment>
<dbReference type="CDD" id="cd00063">
    <property type="entry name" value="FN3"/>
    <property type="match status" value="1"/>
</dbReference>
<dbReference type="PANTHER" id="PTHR12011:SF347">
    <property type="entry name" value="FI21270P1-RELATED"/>
    <property type="match status" value="1"/>
</dbReference>
<dbReference type="SUPFAM" id="SSF49265">
    <property type="entry name" value="Fibronectin type III"/>
    <property type="match status" value="1"/>
</dbReference>
<dbReference type="Pfam" id="PF16489">
    <property type="entry name" value="GAIN"/>
    <property type="match status" value="1"/>
</dbReference>
<feature type="region of interest" description="Disordered" evidence="6">
    <location>
        <begin position="298"/>
        <end position="322"/>
    </location>
</feature>
<dbReference type="Gene3D" id="4.10.1240.10">
    <property type="entry name" value="GPCR, family 2, extracellular hormone receptor domain"/>
    <property type="match status" value="1"/>
</dbReference>